<feature type="domain" description="Peptidase A2" evidence="3">
    <location>
        <begin position="238"/>
        <end position="311"/>
    </location>
</feature>
<evidence type="ECO:0000256" key="2">
    <source>
        <dbReference type="SAM" id="MobiDB-lite"/>
    </source>
</evidence>
<comment type="caution">
    <text evidence="4">The sequence shown here is derived from an EMBL/GenBank/DDBJ whole genome shotgun (WGS) entry which is preliminary data.</text>
</comment>
<feature type="compositionally biased region" description="Polar residues" evidence="2">
    <location>
        <begin position="206"/>
        <end position="219"/>
    </location>
</feature>
<dbReference type="PROSITE" id="PS00141">
    <property type="entry name" value="ASP_PROTEASE"/>
    <property type="match status" value="1"/>
</dbReference>
<dbReference type="OrthoDB" id="10048650at2759"/>
<dbReference type="EMBL" id="BMAO01028727">
    <property type="protein sequence ID" value="GFR26961.1"/>
    <property type="molecule type" value="Genomic_DNA"/>
</dbReference>
<keyword evidence="5" id="KW-1185">Reference proteome</keyword>
<evidence type="ECO:0000259" key="3">
    <source>
        <dbReference type="PROSITE" id="PS50175"/>
    </source>
</evidence>
<dbReference type="AlphaFoldDB" id="A0A8X6K1X7"/>
<evidence type="ECO:0000313" key="5">
    <source>
        <dbReference type="Proteomes" id="UP000887116"/>
    </source>
</evidence>
<dbReference type="InterPro" id="IPR021109">
    <property type="entry name" value="Peptidase_aspartic_dom_sf"/>
</dbReference>
<proteinExistence type="predicted"/>
<dbReference type="GO" id="GO:0006508">
    <property type="term" value="P:proteolysis"/>
    <property type="evidence" value="ECO:0007669"/>
    <property type="project" value="InterPro"/>
</dbReference>
<dbReference type="InterPro" id="IPR055469">
    <property type="entry name" value="DUF7041"/>
</dbReference>
<evidence type="ECO:0000313" key="4">
    <source>
        <dbReference type="EMBL" id="GFR26961.1"/>
    </source>
</evidence>
<dbReference type="PANTHER" id="PTHR33327:SF3">
    <property type="entry name" value="RNA-DIRECTED DNA POLYMERASE"/>
    <property type="match status" value="1"/>
</dbReference>
<dbReference type="Proteomes" id="UP000887116">
    <property type="component" value="Unassembled WGS sequence"/>
</dbReference>
<dbReference type="GO" id="GO:0004190">
    <property type="term" value="F:aspartic-type endopeptidase activity"/>
    <property type="evidence" value="ECO:0007669"/>
    <property type="project" value="InterPro"/>
</dbReference>
<name>A0A8X6K1X7_TRICU</name>
<protein>
    <submittedName>
        <fullName evidence="4">Transposon Ty3-I Gag-Pol polyprotein</fullName>
    </submittedName>
</protein>
<keyword evidence="1" id="KW-0378">Hydrolase</keyword>
<reference evidence="4" key="1">
    <citation type="submission" date="2020-07" db="EMBL/GenBank/DDBJ databases">
        <title>Multicomponent nature underlies the extraordinary mechanical properties of spider dragline silk.</title>
        <authorList>
            <person name="Kono N."/>
            <person name="Nakamura H."/>
            <person name="Mori M."/>
            <person name="Yoshida Y."/>
            <person name="Ohtoshi R."/>
            <person name="Malay A.D."/>
            <person name="Moran D.A.P."/>
            <person name="Tomita M."/>
            <person name="Numata K."/>
            <person name="Arakawa K."/>
        </authorList>
    </citation>
    <scope>NUCLEOTIDE SEQUENCE</scope>
</reference>
<accession>A0A8X6K1X7</accession>
<feature type="region of interest" description="Disordered" evidence="2">
    <location>
        <begin position="187"/>
        <end position="219"/>
    </location>
</feature>
<evidence type="ECO:0000256" key="1">
    <source>
        <dbReference type="ARBA" id="ARBA00022801"/>
    </source>
</evidence>
<dbReference type="PANTHER" id="PTHR33327">
    <property type="entry name" value="ENDONUCLEASE"/>
    <property type="match status" value="1"/>
</dbReference>
<dbReference type="InterPro" id="IPR001969">
    <property type="entry name" value="Aspartic_peptidase_AS"/>
</dbReference>
<organism evidence="4 5">
    <name type="scientific">Trichonephila clavata</name>
    <name type="common">Joro spider</name>
    <name type="synonym">Nephila clavata</name>
    <dbReference type="NCBI Taxonomy" id="2740835"/>
    <lineage>
        <taxon>Eukaryota</taxon>
        <taxon>Metazoa</taxon>
        <taxon>Ecdysozoa</taxon>
        <taxon>Arthropoda</taxon>
        <taxon>Chelicerata</taxon>
        <taxon>Arachnida</taxon>
        <taxon>Araneae</taxon>
        <taxon>Araneomorphae</taxon>
        <taxon>Entelegynae</taxon>
        <taxon>Araneoidea</taxon>
        <taxon>Nephilidae</taxon>
        <taxon>Trichonephila</taxon>
    </lineage>
</organism>
<gene>
    <name evidence="4" type="primary">TY3B-I_1364</name>
    <name evidence="4" type="ORF">TNCT_548451</name>
</gene>
<dbReference type="InterPro" id="IPR001995">
    <property type="entry name" value="Peptidase_A2_cat"/>
</dbReference>
<dbReference type="PROSITE" id="PS50175">
    <property type="entry name" value="ASP_PROT_RETROV"/>
    <property type="match status" value="1"/>
</dbReference>
<dbReference type="SUPFAM" id="SSF50630">
    <property type="entry name" value="Acid proteases"/>
    <property type="match status" value="1"/>
</dbReference>
<sequence length="311" mass="34336">MGTRSRDAANPALWFVQLEAQFALAGITADDTKFNHVISAIDSDILNCVCDIILKPPDADKYSTLKNRLIELHSESEASKIRTLLQGLELGDQRPSKLLARMKALAGDTVGEPLLKSLWLGRLPNNTQTILNALKEDLAGLASVADKINDLANHSNINSVTPETSDNRLAQLEKQVAQLTTLVGELTTTMRQSRSQSRNRNRPFKNRQSGKLNRRSSTGLGHDRQINRIMLADKVSKLKILVDTGADVSVLPKYYAPKADSSNELLLLAANDTKIATFGKKRLTLDLNLRPNFTWSFIIANVNQPIIGLDF</sequence>
<dbReference type="Pfam" id="PF23055">
    <property type="entry name" value="DUF7041"/>
    <property type="match status" value="1"/>
</dbReference>